<evidence type="ECO:0000259" key="1">
    <source>
        <dbReference type="Pfam" id="PF01408"/>
    </source>
</evidence>
<evidence type="ECO:0000313" key="3">
    <source>
        <dbReference type="EMBL" id="KAF2011506.1"/>
    </source>
</evidence>
<protein>
    <submittedName>
        <fullName evidence="3">NAD(P)-binding protein</fullName>
    </submittedName>
</protein>
<dbReference type="AlphaFoldDB" id="A0A6A5XF81"/>
<dbReference type="InterPro" id="IPR004104">
    <property type="entry name" value="Gfo/Idh/MocA-like_OxRdtase_C"/>
</dbReference>
<feature type="domain" description="Gfo/Idh/MocA-like oxidoreductase C-terminal" evidence="2">
    <location>
        <begin position="151"/>
        <end position="338"/>
    </location>
</feature>
<keyword evidence="4" id="KW-1185">Reference proteome</keyword>
<dbReference type="GeneID" id="54289742"/>
<evidence type="ECO:0000259" key="2">
    <source>
        <dbReference type="Pfam" id="PF02894"/>
    </source>
</evidence>
<dbReference type="GO" id="GO:0016491">
    <property type="term" value="F:oxidoreductase activity"/>
    <property type="evidence" value="ECO:0007669"/>
    <property type="project" value="TreeGrafter"/>
</dbReference>
<dbReference type="PANTHER" id="PTHR42840:SF5">
    <property type="entry name" value="NAD(P)-BINDING ROSSMANN-FOLD SUPERFAMILY PROTEIN"/>
    <property type="match status" value="1"/>
</dbReference>
<dbReference type="EMBL" id="ML978074">
    <property type="protein sequence ID" value="KAF2011506.1"/>
    <property type="molecule type" value="Genomic_DNA"/>
</dbReference>
<dbReference type="InterPro" id="IPR036291">
    <property type="entry name" value="NAD(P)-bd_dom_sf"/>
</dbReference>
<dbReference type="Gene3D" id="3.30.360.10">
    <property type="entry name" value="Dihydrodipicolinate Reductase, domain 2"/>
    <property type="match status" value="1"/>
</dbReference>
<sequence length="342" mass="36801">MSTGVALIGSGIFAKEEHLPAIRSTPLLTLKAVYSRSLASAKGLSEGLSDVELYSEDQEGRTFDKLLERTDIAAVVIALPILVQPEFIKKALSAGKHVLAEKPIAKDVATAVELVNWYNSNIKKTGGPTFSIAENFRYIDSYVYGASQVAQLGRVLGFRTRVSAFVKAGTKYFETAWRKKPEYQGGFLLDGGVHFIAATRLLLGDAAKPVKIAAFSTQLQEHLPPVDTLQATILLKNGSSGTFDVSFGTTFTGSEYAVAAEKGTVTVTRGKVVVKKDGQEEVQEFPDEGNGVKQEVKAWAEGLVKGEANSEQSPEEALKDLELLEAGLRSGENKGAAVELKF</sequence>
<organism evidence="3 4">
    <name type="scientific">Aaosphaeria arxii CBS 175.79</name>
    <dbReference type="NCBI Taxonomy" id="1450172"/>
    <lineage>
        <taxon>Eukaryota</taxon>
        <taxon>Fungi</taxon>
        <taxon>Dikarya</taxon>
        <taxon>Ascomycota</taxon>
        <taxon>Pezizomycotina</taxon>
        <taxon>Dothideomycetes</taxon>
        <taxon>Pleosporomycetidae</taxon>
        <taxon>Pleosporales</taxon>
        <taxon>Pleosporales incertae sedis</taxon>
        <taxon>Aaosphaeria</taxon>
    </lineage>
</organism>
<dbReference type="GO" id="GO:0005737">
    <property type="term" value="C:cytoplasm"/>
    <property type="evidence" value="ECO:0007669"/>
    <property type="project" value="TreeGrafter"/>
</dbReference>
<evidence type="ECO:0000313" key="4">
    <source>
        <dbReference type="Proteomes" id="UP000799778"/>
    </source>
</evidence>
<gene>
    <name evidence="3" type="ORF">BU24DRAFT_466206</name>
</gene>
<dbReference type="InterPro" id="IPR000683">
    <property type="entry name" value="Gfo/Idh/MocA-like_OxRdtase_N"/>
</dbReference>
<dbReference type="Gene3D" id="3.40.50.720">
    <property type="entry name" value="NAD(P)-binding Rossmann-like Domain"/>
    <property type="match status" value="1"/>
</dbReference>
<dbReference type="Pfam" id="PF01408">
    <property type="entry name" value="GFO_IDH_MocA"/>
    <property type="match status" value="1"/>
</dbReference>
<dbReference type="GO" id="GO:0006740">
    <property type="term" value="P:NADPH regeneration"/>
    <property type="evidence" value="ECO:0007669"/>
    <property type="project" value="TreeGrafter"/>
</dbReference>
<dbReference type="SUPFAM" id="SSF51735">
    <property type="entry name" value="NAD(P)-binding Rossmann-fold domains"/>
    <property type="match status" value="1"/>
</dbReference>
<dbReference type="RefSeq" id="XP_033379845.1">
    <property type="nucleotide sequence ID" value="XM_033532345.1"/>
</dbReference>
<dbReference type="PANTHER" id="PTHR42840">
    <property type="entry name" value="NAD(P)-BINDING ROSSMANN-FOLD SUPERFAMILY PROTEIN-RELATED"/>
    <property type="match status" value="1"/>
</dbReference>
<dbReference type="SUPFAM" id="SSF55347">
    <property type="entry name" value="Glyceraldehyde-3-phosphate dehydrogenase-like, C-terminal domain"/>
    <property type="match status" value="1"/>
</dbReference>
<accession>A0A6A5XF81</accession>
<dbReference type="GO" id="GO:0000166">
    <property type="term" value="F:nucleotide binding"/>
    <property type="evidence" value="ECO:0007669"/>
    <property type="project" value="InterPro"/>
</dbReference>
<dbReference type="Pfam" id="PF02894">
    <property type="entry name" value="GFO_IDH_MocA_C"/>
    <property type="match status" value="1"/>
</dbReference>
<dbReference type="Proteomes" id="UP000799778">
    <property type="component" value="Unassembled WGS sequence"/>
</dbReference>
<reference evidence="3" key="1">
    <citation type="journal article" date="2020" name="Stud. Mycol.">
        <title>101 Dothideomycetes genomes: a test case for predicting lifestyles and emergence of pathogens.</title>
        <authorList>
            <person name="Haridas S."/>
            <person name="Albert R."/>
            <person name="Binder M."/>
            <person name="Bloem J."/>
            <person name="Labutti K."/>
            <person name="Salamov A."/>
            <person name="Andreopoulos B."/>
            <person name="Baker S."/>
            <person name="Barry K."/>
            <person name="Bills G."/>
            <person name="Bluhm B."/>
            <person name="Cannon C."/>
            <person name="Castanera R."/>
            <person name="Culley D."/>
            <person name="Daum C."/>
            <person name="Ezra D."/>
            <person name="Gonzalez J."/>
            <person name="Henrissat B."/>
            <person name="Kuo A."/>
            <person name="Liang C."/>
            <person name="Lipzen A."/>
            <person name="Lutzoni F."/>
            <person name="Magnuson J."/>
            <person name="Mondo S."/>
            <person name="Nolan M."/>
            <person name="Ohm R."/>
            <person name="Pangilinan J."/>
            <person name="Park H.-J."/>
            <person name="Ramirez L."/>
            <person name="Alfaro M."/>
            <person name="Sun H."/>
            <person name="Tritt A."/>
            <person name="Yoshinaga Y."/>
            <person name="Zwiers L.-H."/>
            <person name="Turgeon B."/>
            <person name="Goodwin S."/>
            <person name="Spatafora J."/>
            <person name="Crous P."/>
            <person name="Grigoriev I."/>
        </authorList>
    </citation>
    <scope>NUCLEOTIDE SEQUENCE</scope>
    <source>
        <strain evidence="3">CBS 175.79</strain>
    </source>
</reference>
<dbReference type="OrthoDB" id="64915at2759"/>
<name>A0A6A5XF81_9PLEO</name>
<feature type="domain" description="Gfo/Idh/MocA-like oxidoreductase N-terminal" evidence="1">
    <location>
        <begin position="5"/>
        <end position="118"/>
    </location>
</feature>
<proteinExistence type="predicted"/>